<evidence type="ECO:0000256" key="5">
    <source>
        <dbReference type="ARBA" id="ARBA00022989"/>
    </source>
</evidence>
<feature type="transmembrane region" description="Helical" evidence="9">
    <location>
        <begin position="193"/>
        <end position="215"/>
    </location>
</feature>
<feature type="transmembrane region" description="Helical" evidence="9">
    <location>
        <begin position="310"/>
        <end position="327"/>
    </location>
</feature>
<keyword evidence="5 9" id="KW-1133">Transmembrane helix</keyword>
<feature type="transmembrane region" description="Helical" evidence="9">
    <location>
        <begin position="430"/>
        <end position="450"/>
    </location>
</feature>
<evidence type="ECO:0000313" key="11">
    <source>
        <dbReference type="EMBL" id="KAJ3705101.1"/>
    </source>
</evidence>
<dbReference type="GO" id="GO:0016020">
    <property type="term" value="C:membrane"/>
    <property type="evidence" value="ECO:0007669"/>
    <property type="project" value="UniProtKB-SubCell"/>
</dbReference>
<dbReference type="Pfam" id="PF00083">
    <property type="entry name" value="Sugar_tr"/>
    <property type="match status" value="1"/>
</dbReference>
<dbReference type="GO" id="GO:0006817">
    <property type="term" value="P:phosphate ion transport"/>
    <property type="evidence" value="ECO:0007669"/>
    <property type="project" value="UniProtKB-KW"/>
</dbReference>
<accession>A0AAD6EXR6</accession>
<feature type="transmembrane region" description="Helical" evidence="9">
    <location>
        <begin position="396"/>
        <end position="418"/>
    </location>
</feature>
<evidence type="ECO:0000256" key="7">
    <source>
        <dbReference type="ARBA" id="ARBA00032043"/>
    </source>
</evidence>
<evidence type="ECO:0000256" key="4">
    <source>
        <dbReference type="ARBA" id="ARBA00022847"/>
    </source>
</evidence>
<comment type="caution">
    <text evidence="11">The sequence shown here is derived from an EMBL/GenBank/DDBJ whole genome shotgun (WGS) entry which is preliminary data.</text>
</comment>
<keyword evidence="2" id="KW-0592">Phosphate transport</keyword>
<comment type="subcellular location">
    <subcellularLocation>
        <location evidence="1">Membrane</location>
        <topology evidence="1">Multi-pass membrane protein</topology>
    </subcellularLocation>
</comment>
<dbReference type="PROSITE" id="PS50850">
    <property type="entry name" value="MFS"/>
    <property type="match status" value="1"/>
</dbReference>
<proteinExistence type="inferred from homology"/>
<dbReference type="InterPro" id="IPR020846">
    <property type="entry name" value="MFS_dom"/>
</dbReference>
<evidence type="ECO:0000313" key="12">
    <source>
        <dbReference type="Proteomes" id="UP001210211"/>
    </source>
</evidence>
<keyword evidence="6 9" id="KW-0472">Membrane</keyword>
<evidence type="ECO:0000256" key="2">
    <source>
        <dbReference type="ARBA" id="ARBA00022592"/>
    </source>
</evidence>
<feature type="transmembrane region" description="Helical" evidence="9">
    <location>
        <begin position="21"/>
        <end position="40"/>
    </location>
</feature>
<evidence type="ECO:0000256" key="1">
    <source>
        <dbReference type="ARBA" id="ARBA00004141"/>
    </source>
</evidence>
<dbReference type="SUPFAM" id="SSF103473">
    <property type="entry name" value="MFS general substrate transporter"/>
    <property type="match status" value="1"/>
</dbReference>
<feature type="transmembrane region" description="Helical" evidence="9">
    <location>
        <begin position="159"/>
        <end position="181"/>
    </location>
</feature>
<reference evidence="11 12" key="1">
    <citation type="journal article" date="2022" name="Cell">
        <title>Repeat-based holocentromeres influence genome architecture and karyotype evolution.</title>
        <authorList>
            <person name="Hofstatter P.G."/>
            <person name="Thangavel G."/>
            <person name="Lux T."/>
            <person name="Neumann P."/>
            <person name="Vondrak T."/>
            <person name="Novak P."/>
            <person name="Zhang M."/>
            <person name="Costa L."/>
            <person name="Castellani M."/>
            <person name="Scott A."/>
            <person name="Toegelov H."/>
            <person name="Fuchs J."/>
            <person name="Mata-Sucre Y."/>
            <person name="Dias Y."/>
            <person name="Vanzela A.L.L."/>
            <person name="Huettel B."/>
            <person name="Almeida C.C.S."/>
            <person name="Simkova H."/>
            <person name="Souza G."/>
            <person name="Pedrosa-Harand A."/>
            <person name="Macas J."/>
            <person name="Mayer K.F.X."/>
            <person name="Houben A."/>
            <person name="Marques A."/>
        </authorList>
    </citation>
    <scope>NUCLEOTIDE SEQUENCE [LARGE SCALE GENOMIC DNA]</scope>
    <source>
        <strain evidence="11">RhyTen1mFocal</strain>
    </source>
</reference>
<sequence length="504" mass="56097">MSDEASPLLLSIDDMIESCMTGHRILHLLPSLLVTIVWIFDAQQTFISVFTDAEPKWHCQNPNDPICISSLSPCNLDKDSWAWDMPTDSSVVSEWDLQCSAPALVSLPASAFFMGCLVGGLLLSTLADSIFGRKRLLVFSCLAMSMAGISAVFSPNIWIYSATRFICGFSRATVGTCAMVLCTEIVGKKWREIVSIISYVWFTLGFLSLPMIAYLCRMMSWRFLYLLTSIPSLCYAVLVYFIVPESPRWLLVRGRKDEAVQTLKKIATLNGNLITSNFSKLQCFDEPTCKTGMLSTMKMLWERKWARRRLTAIMTISFGVGLSYFGMPLNVGNLGSNLYLIVALNAVAEFPATLLTFFLVGKINRRSSLFALTTISGICSLFCLMNNDIIPERVQMVVEVVSFFGACTCCDIILIYTIELFPTCVRNSALALIRQALVLGGVLAPVLVVKGRNNKFWSFGVFGLAICCCGLFTVCLPETRVRTICDTMEEEEFKEANNPARDEN</sequence>
<keyword evidence="4" id="KW-0769">Symport</keyword>
<evidence type="ECO:0000256" key="8">
    <source>
        <dbReference type="ARBA" id="ARBA00044504"/>
    </source>
</evidence>
<dbReference type="Gene3D" id="1.20.1250.20">
    <property type="entry name" value="MFS general substrate transporter like domains"/>
    <property type="match status" value="1"/>
</dbReference>
<feature type="transmembrane region" description="Helical" evidence="9">
    <location>
        <begin position="369"/>
        <end position="390"/>
    </location>
</feature>
<organism evidence="11 12">
    <name type="scientific">Rhynchospora tenuis</name>
    <dbReference type="NCBI Taxonomy" id="198213"/>
    <lineage>
        <taxon>Eukaryota</taxon>
        <taxon>Viridiplantae</taxon>
        <taxon>Streptophyta</taxon>
        <taxon>Embryophyta</taxon>
        <taxon>Tracheophyta</taxon>
        <taxon>Spermatophyta</taxon>
        <taxon>Magnoliopsida</taxon>
        <taxon>Liliopsida</taxon>
        <taxon>Poales</taxon>
        <taxon>Cyperaceae</taxon>
        <taxon>Cyperoideae</taxon>
        <taxon>Rhynchosporeae</taxon>
        <taxon>Rhynchospora</taxon>
    </lineage>
</organism>
<feature type="transmembrane region" description="Helical" evidence="9">
    <location>
        <begin position="103"/>
        <end position="124"/>
    </location>
</feature>
<evidence type="ECO:0000256" key="3">
    <source>
        <dbReference type="ARBA" id="ARBA00022692"/>
    </source>
</evidence>
<feature type="transmembrane region" description="Helical" evidence="9">
    <location>
        <begin position="339"/>
        <end position="360"/>
    </location>
</feature>
<protein>
    <recommendedName>
        <fullName evidence="7">H(+)/Pi cotransporter</fullName>
    </recommendedName>
</protein>
<gene>
    <name evidence="11" type="ORF">LUZ61_008806</name>
</gene>
<dbReference type="AlphaFoldDB" id="A0AAD6EXR6"/>
<keyword evidence="12" id="KW-1185">Reference proteome</keyword>
<feature type="transmembrane region" description="Helical" evidence="9">
    <location>
        <begin position="136"/>
        <end position="153"/>
    </location>
</feature>
<feature type="domain" description="Major facilitator superfamily (MFS) profile" evidence="10">
    <location>
        <begin position="30"/>
        <end position="481"/>
    </location>
</feature>
<evidence type="ECO:0000259" key="10">
    <source>
        <dbReference type="PROSITE" id="PS50850"/>
    </source>
</evidence>
<keyword evidence="2" id="KW-0813">Transport</keyword>
<dbReference type="InterPro" id="IPR005828">
    <property type="entry name" value="MFS_sugar_transport-like"/>
</dbReference>
<feature type="transmembrane region" description="Helical" evidence="9">
    <location>
        <begin position="456"/>
        <end position="476"/>
    </location>
</feature>
<keyword evidence="3 9" id="KW-0812">Transmembrane</keyword>
<comment type="similarity">
    <text evidence="8">Belongs to the major facilitator superfamily. Phosphate:H(+) symporter (TC 2.A.1.9) family.</text>
</comment>
<evidence type="ECO:0000256" key="6">
    <source>
        <dbReference type="ARBA" id="ARBA00023136"/>
    </source>
</evidence>
<dbReference type="Proteomes" id="UP001210211">
    <property type="component" value="Unassembled WGS sequence"/>
</dbReference>
<evidence type="ECO:0000256" key="9">
    <source>
        <dbReference type="SAM" id="Phobius"/>
    </source>
</evidence>
<dbReference type="InterPro" id="IPR036259">
    <property type="entry name" value="MFS_trans_sf"/>
</dbReference>
<dbReference type="GO" id="GO:0015293">
    <property type="term" value="F:symporter activity"/>
    <property type="evidence" value="ECO:0007669"/>
    <property type="project" value="UniProtKB-KW"/>
</dbReference>
<feature type="transmembrane region" description="Helical" evidence="9">
    <location>
        <begin position="221"/>
        <end position="243"/>
    </location>
</feature>
<dbReference type="EMBL" id="JAMRDG010000001">
    <property type="protein sequence ID" value="KAJ3705101.1"/>
    <property type="molecule type" value="Genomic_DNA"/>
</dbReference>
<dbReference type="PANTHER" id="PTHR24064">
    <property type="entry name" value="SOLUTE CARRIER FAMILY 22 MEMBER"/>
    <property type="match status" value="1"/>
</dbReference>
<name>A0AAD6EXR6_9POAL</name>